<dbReference type="RefSeq" id="WP_169605026.1">
    <property type="nucleotide sequence ID" value="NZ_CP051481.1"/>
</dbReference>
<gene>
    <name evidence="2" type="ORF">HGG69_01395</name>
</gene>
<reference evidence="2 3" key="1">
    <citation type="submission" date="2020-04" db="EMBL/GenBank/DDBJ databases">
        <title>Novel Mycoplasma species detected in Phocoena phocoena (harbor porpoise) from the USA.</title>
        <authorList>
            <person name="Volokhov D.V."/>
        </authorList>
    </citation>
    <scope>NUCLEOTIDE SEQUENCE [LARGE SCALE GENOMIC DNA]</scope>
    <source>
        <strain evidence="2 3">Phocoena C-264-GEN</strain>
    </source>
</reference>
<evidence type="ECO:0000313" key="3">
    <source>
        <dbReference type="Proteomes" id="UP000501060"/>
    </source>
</evidence>
<dbReference type="Proteomes" id="UP000501060">
    <property type="component" value="Chromosome"/>
</dbReference>
<keyword evidence="3" id="KW-1185">Reference proteome</keyword>
<proteinExistence type="predicted"/>
<organism evidence="2 3">
    <name type="scientific">Mycoplasma phocoenae</name>
    <dbReference type="NCBI Taxonomy" id="754517"/>
    <lineage>
        <taxon>Bacteria</taxon>
        <taxon>Bacillati</taxon>
        <taxon>Mycoplasmatota</taxon>
        <taxon>Mollicutes</taxon>
        <taxon>Mycoplasmataceae</taxon>
        <taxon>Mycoplasma</taxon>
    </lineage>
</organism>
<accession>A0A858U6T0</accession>
<dbReference type="KEGG" id="mphe:HGG69_01395"/>
<dbReference type="AlphaFoldDB" id="A0A858U6T0"/>
<protein>
    <submittedName>
        <fullName evidence="2">Uncharacterized protein</fullName>
    </submittedName>
</protein>
<feature type="transmembrane region" description="Helical" evidence="1">
    <location>
        <begin position="72"/>
        <end position="96"/>
    </location>
</feature>
<evidence type="ECO:0000313" key="2">
    <source>
        <dbReference type="EMBL" id="QJG66975.1"/>
    </source>
</evidence>
<evidence type="ECO:0000256" key="1">
    <source>
        <dbReference type="SAM" id="Phobius"/>
    </source>
</evidence>
<keyword evidence="1" id="KW-0472">Membrane</keyword>
<keyword evidence="1" id="KW-0812">Transmembrane</keyword>
<keyword evidence="1" id="KW-1133">Transmembrane helix</keyword>
<dbReference type="EMBL" id="CP051481">
    <property type="protein sequence ID" value="QJG66975.1"/>
    <property type="molecule type" value="Genomic_DNA"/>
</dbReference>
<name>A0A858U6T0_9MOLU</name>
<sequence length="168" mass="18565">MYKINLKKQIIMASISSLIALILALLTIPFISNASGLLQFAAAMKEDGIYASIIKTFADETSLYSTGQTLRVFGIMFLIVFIFIIISGIAQAYLAIKNVCVNITEDFVEYTGMLGKKTKLNLNQIANIECKKMDLILITGTNNTKIKIATKGFQNPLKLKSSLMDLKK</sequence>